<evidence type="ECO:0000256" key="1">
    <source>
        <dbReference type="SAM" id="MobiDB-lite"/>
    </source>
</evidence>
<evidence type="ECO:0000313" key="3">
    <source>
        <dbReference type="Proteomes" id="UP000789595"/>
    </source>
</evidence>
<dbReference type="InterPro" id="IPR011990">
    <property type="entry name" value="TPR-like_helical_dom_sf"/>
</dbReference>
<dbReference type="OrthoDB" id="10671427at2759"/>
<dbReference type="Gene3D" id="1.25.40.10">
    <property type="entry name" value="Tetratricopeptide repeat domain"/>
    <property type="match status" value="2"/>
</dbReference>
<feature type="region of interest" description="Disordered" evidence="1">
    <location>
        <begin position="1"/>
        <end position="21"/>
    </location>
</feature>
<dbReference type="EMBL" id="CAKKNE010000001">
    <property type="protein sequence ID" value="CAH0364409.1"/>
    <property type="molecule type" value="Genomic_DNA"/>
</dbReference>
<keyword evidence="3" id="KW-1185">Reference proteome</keyword>
<evidence type="ECO:0000313" key="2">
    <source>
        <dbReference type="EMBL" id="CAH0364409.1"/>
    </source>
</evidence>
<reference evidence="2" key="1">
    <citation type="submission" date="2021-11" db="EMBL/GenBank/DDBJ databases">
        <authorList>
            <consortium name="Genoscope - CEA"/>
            <person name="William W."/>
        </authorList>
    </citation>
    <scope>NUCLEOTIDE SEQUENCE</scope>
</reference>
<protein>
    <submittedName>
        <fullName evidence="2">Uncharacterized protein</fullName>
    </submittedName>
</protein>
<dbReference type="Proteomes" id="UP000789595">
    <property type="component" value="Unassembled WGS sequence"/>
</dbReference>
<comment type="caution">
    <text evidence="2">The sequence shown here is derived from an EMBL/GenBank/DDBJ whole genome shotgun (WGS) entry which is preliminary data.</text>
</comment>
<gene>
    <name evidence="2" type="ORF">PECAL_1P07690</name>
</gene>
<accession>A0A8J2SBE0</accession>
<organism evidence="2 3">
    <name type="scientific">Pelagomonas calceolata</name>
    <dbReference type="NCBI Taxonomy" id="35677"/>
    <lineage>
        <taxon>Eukaryota</taxon>
        <taxon>Sar</taxon>
        <taxon>Stramenopiles</taxon>
        <taxon>Ochrophyta</taxon>
        <taxon>Pelagophyceae</taxon>
        <taxon>Pelagomonadales</taxon>
        <taxon>Pelagomonadaceae</taxon>
        <taxon>Pelagomonas</taxon>
    </lineage>
</organism>
<sequence>MAPKKKKTEPEPEKVKLSRGDVDELIDDGTALVEERDWAPALAKLEAAAEALETYEEHMVMSRLCAKIGQCQLELRDVPGALGTFEKQLSSATEEKDKGIRKEGQASSYANLAHVYAMLGKDNEALEALEKSDGLLKDAPTQQARNASLAGVIHFRKGDVQKALVCHQKDLELSDALVRKEDAHPLIILRAKHNCAVCLCRLGKFRPARQEFDGCAKLLDESTVVPEDADGLFRGASPATVQARALYHAARATQAPSLDVGARSRLERAASLLPPPDEPWPGRAEDALLGAFVQLALSQRRLDDSELELVERSIDAARRYAVAAQAKEPTTTAAVLTHALSTAQAKAKAIGGDATGASDAYQAALDAVKELEKPLPDEYGVSVLGDRSRADFLRTERRSSRVGLGACRRKGTGMGLYGSAGATTEQELQSALEVCELAISKDTEPQADAEALAALGHVGAVLGLQGKKADRDVEFEERLNRTETLEDARQRMYSLRLLGDAADHDGDAVLALKRAREACALDSGNADAAKRLVAAYVAVGNKLANDAETQTKEVLSFTQIWNLEPHMRAMLEEDKHWVAANARYLAKVALEGYRGALEAA</sequence>
<feature type="compositionally biased region" description="Basic and acidic residues" evidence="1">
    <location>
        <begin position="8"/>
        <end position="21"/>
    </location>
</feature>
<name>A0A8J2SBE0_9STRA</name>
<proteinExistence type="predicted"/>
<dbReference type="SUPFAM" id="SSF48452">
    <property type="entry name" value="TPR-like"/>
    <property type="match status" value="1"/>
</dbReference>
<dbReference type="AlphaFoldDB" id="A0A8J2SBE0"/>